<keyword evidence="3" id="KW-1185">Reference proteome</keyword>
<evidence type="ECO:0000313" key="2">
    <source>
        <dbReference type="EMBL" id="EPZ14640.1"/>
    </source>
</evidence>
<dbReference type="PATRIC" id="fig|1348657.5.peg.2900"/>
<dbReference type="AlphaFoldDB" id="S9ZBN9"/>
<evidence type="ECO:0000256" key="1">
    <source>
        <dbReference type="SAM" id="Phobius"/>
    </source>
</evidence>
<sequence>MGKRPPAKAVALPRVVISNGTLEALKWLGLVLMTLDHANKYVFAHGLPGAFELGRLAMPIFGFVLAYNLARPGALTSGAYARTMKRLALYGVAATPFFIGLGGLLSGWWPLNIMFTLLVAAGVLYLGSAHETEKIVR</sequence>
<comment type="caution">
    <text evidence="2">The sequence shown here is derived from an EMBL/GenBank/DDBJ whole genome shotgun (WGS) entry which is preliminary data.</text>
</comment>
<dbReference type="Proteomes" id="UP000015455">
    <property type="component" value="Unassembled WGS sequence"/>
</dbReference>
<keyword evidence="1" id="KW-0812">Transmembrane</keyword>
<dbReference type="InterPro" id="IPR008875">
    <property type="entry name" value="TraX"/>
</dbReference>
<dbReference type="STRING" id="1348657.M622_18190"/>
<dbReference type="EMBL" id="ATJV01000074">
    <property type="protein sequence ID" value="EPZ14640.1"/>
    <property type="molecule type" value="Genomic_DNA"/>
</dbReference>
<dbReference type="Pfam" id="PF05857">
    <property type="entry name" value="TraX"/>
    <property type="match status" value="1"/>
</dbReference>
<keyword evidence="1" id="KW-0472">Membrane</keyword>
<proteinExistence type="predicted"/>
<feature type="transmembrane region" description="Helical" evidence="1">
    <location>
        <begin position="56"/>
        <end position="75"/>
    </location>
</feature>
<gene>
    <name evidence="2" type="ORF">M622_18190</name>
</gene>
<evidence type="ECO:0008006" key="4">
    <source>
        <dbReference type="Google" id="ProtNLM"/>
    </source>
</evidence>
<feature type="transmembrane region" description="Helical" evidence="1">
    <location>
        <begin position="111"/>
        <end position="128"/>
    </location>
</feature>
<name>S9ZBN9_9RHOO</name>
<accession>S9ZBN9</accession>
<reference evidence="2 3" key="1">
    <citation type="submission" date="2013-06" db="EMBL/GenBank/DDBJ databases">
        <title>Draft genome sequence of Thauera terpenica.</title>
        <authorList>
            <person name="Liu B."/>
            <person name="Frostegard A.H."/>
            <person name="Shapleigh J.P."/>
        </authorList>
    </citation>
    <scope>NUCLEOTIDE SEQUENCE [LARGE SCALE GENOMIC DNA]</scope>
    <source>
        <strain evidence="2 3">58Eu</strain>
    </source>
</reference>
<keyword evidence="1" id="KW-1133">Transmembrane helix</keyword>
<protein>
    <recommendedName>
        <fullName evidence="4">Conjugal transfer protein TraX</fullName>
    </recommendedName>
</protein>
<evidence type="ECO:0000313" key="3">
    <source>
        <dbReference type="Proteomes" id="UP000015455"/>
    </source>
</evidence>
<feature type="transmembrane region" description="Helical" evidence="1">
    <location>
        <begin position="87"/>
        <end position="105"/>
    </location>
</feature>
<dbReference type="eggNOG" id="ENOG502Z8KP">
    <property type="taxonomic scope" value="Bacteria"/>
</dbReference>
<organism evidence="2 3">
    <name type="scientific">Thauera terpenica 58Eu</name>
    <dbReference type="NCBI Taxonomy" id="1348657"/>
    <lineage>
        <taxon>Bacteria</taxon>
        <taxon>Pseudomonadati</taxon>
        <taxon>Pseudomonadota</taxon>
        <taxon>Betaproteobacteria</taxon>
        <taxon>Rhodocyclales</taxon>
        <taxon>Zoogloeaceae</taxon>
        <taxon>Thauera</taxon>
    </lineage>
</organism>